<dbReference type="EMBL" id="SMKZ01000017">
    <property type="protein sequence ID" value="TDE09718.1"/>
    <property type="molecule type" value="Genomic_DNA"/>
</dbReference>
<dbReference type="AlphaFoldDB" id="A0A4V2Z2Q1"/>
<proteinExistence type="predicted"/>
<comment type="caution">
    <text evidence="1">The sequence shown here is derived from an EMBL/GenBank/DDBJ whole genome shotgun (WGS) entry which is preliminary data.</text>
</comment>
<evidence type="ECO:0000313" key="1">
    <source>
        <dbReference type="EMBL" id="TDE09718.1"/>
    </source>
</evidence>
<organism evidence="1 2">
    <name type="scientific">Jiangella asiatica</name>
    <dbReference type="NCBI Taxonomy" id="2530372"/>
    <lineage>
        <taxon>Bacteria</taxon>
        <taxon>Bacillati</taxon>
        <taxon>Actinomycetota</taxon>
        <taxon>Actinomycetes</taxon>
        <taxon>Jiangellales</taxon>
        <taxon>Jiangellaceae</taxon>
        <taxon>Jiangella</taxon>
    </lineage>
</organism>
<dbReference type="InParanoid" id="A0A4V2Z2Q1"/>
<reference evidence="1 2" key="1">
    <citation type="submission" date="2019-03" db="EMBL/GenBank/DDBJ databases">
        <title>Draft genome sequences of novel Actinobacteria.</title>
        <authorList>
            <person name="Sahin N."/>
            <person name="Ay H."/>
            <person name="Saygin H."/>
        </authorList>
    </citation>
    <scope>NUCLEOTIDE SEQUENCE [LARGE SCALE GENOMIC DNA]</scope>
    <source>
        <strain evidence="1 2">5K138</strain>
    </source>
</reference>
<protein>
    <submittedName>
        <fullName evidence="1">Uncharacterized protein</fullName>
    </submittedName>
</protein>
<dbReference type="OrthoDB" id="9856741at2"/>
<keyword evidence="2" id="KW-1185">Reference proteome</keyword>
<evidence type="ECO:0000313" key="2">
    <source>
        <dbReference type="Proteomes" id="UP000294739"/>
    </source>
</evidence>
<dbReference type="RefSeq" id="WP_131895434.1">
    <property type="nucleotide sequence ID" value="NZ_SMKZ01000017.1"/>
</dbReference>
<accession>A0A4V2Z2Q1</accession>
<name>A0A4V2Z2Q1_9ACTN</name>
<dbReference type="Proteomes" id="UP000294739">
    <property type="component" value="Unassembled WGS sequence"/>
</dbReference>
<sequence>MTDAFLPCGEGRRVRGHERVCVGRAGHRPPHRDYMGVEWITEGEILGTPLADFDSYADEHGIPPERLAEAFAHWLDGFRARHHDDA</sequence>
<gene>
    <name evidence="1" type="ORF">E1269_13950</name>
</gene>